<evidence type="ECO:0000256" key="9">
    <source>
        <dbReference type="ARBA" id="ARBA00023136"/>
    </source>
</evidence>
<evidence type="ECO:0000256" key="11">
    <source>
        <dbReference type="SAM" id="Phobius"/>
    </source>
</evidence>
<dbReference type="EMBL" id="QPHM01000001">
    <property type="protein sequence ID" value="RCU46609.1"/>
    <property type="molecule type" value="Genomic_DNA"/>
</dbReference>
<keyword evidence="6" id="KW-0681">Retinal protein</keyword>
<accession>A0A368NBE5</accession>
<dbReference type="Gene3D" id="1.20.1070.10">
    <property type="entry name" value="Rhodopsin 7-helix transmembrane proteins"/>
    <property type="match status" value="1"/>
</dbReference>
<evidence type="ECO:0000256" key="10">
    <source>
        <dbReference type="ARBA" id="ARBA00023170"/>
    </source>
</evidence>
<keyword evidence="9 11" id="KW-0472">Membrane</keyword>
<dbReference type="GO" id="GO:0007602">
    <property type="term" value="P:phototransduction"/>
    <property type="evidence" value="ECO:0007669"/>
    <property type="project" value="UniProtKB-KW"/>
</dbReference>
<feature type="transmembrane region" description="Helical" evidence="11">
    <location>
        <begin position="135"/>
        <end position="153"/>
    </location>
</feature>
<dbReference type="PANTHER" id="PTHR28286">
    <property type="match status" value="1"/>
</dbReference>
<dbReference type="SMART" id="SM01021">
    <property type="entry name" value="Bac_rhodopsin"/>
    <property type="match status" value="1"/>
</dbReference>
<dbReference type="Pfam" id="PF01036">
    <property type="entry name" value="Bac_rhodopsin"/>
    <property type="match status" value="1"/>
</dbReference>
<dbReference type="InterPro" id="IPR001425">
    <property type="entry name" value="Arc/bac/fun_rhodopsins"/>
</dbReference>
<keyword evidence="10" id="KW-0675">Receptor</keyword>
<comment type="subcellular location">
    <subcellularLocation>
        <location evidence="1">Membrane</location>
        <topology evidence="1">Multi-pass membrane protein</topology>
    </subcellularLocation>
</comment>
<name>A0A368NBE5_9EURY</name>
<dbReference type="SUPFAM" id="SSF81321">
    <property type="entry name" value="Family A G protein-coupled receptor-like"/>
    <property type="match status" value="1"/>
</dbReference>
<keyword evidence="8" id="KW-0157">Chromophore</keyword>
<protein>
    <submittedName>
        <fullName evidence="12">Rhodopsin</fullName>
    </submittedName>
</protein>
<keyword evidence="5 11" id="KW-0812">Transmembrane</keyword>
<organism evidence="12 13">
    <name type="scientific">Haloplanus salinus</name>
    <dbReference type="NCBI Taxonomy" id="1126245"/>
    <lineage>
        <taxon>Archaea</taxon>
        <taxon>Methanobacteriati</taxon>
        <taxon>Methanobacteriota</taxon>
        <taxon>Stenosarchaea group</taxon>
        <taxon>Halobacteria</taxon>
        <taxon>Halobacteriales</taxon>
        <taxon>Haloferacaceae</taxon>
        <taxon>Haloplanus</taxon>
    </lineage>
</organism>
<evidence type="ECO:0000256" key="3">
    <source>
        <dbReference type="ARBA" id="ARBA00022543"/>
    </source>
</evidence>
<keyword evidence="4" id="KW-0716">Sensory transduction</keyword>
<evidence type="ECO:0000313" key="13">
    <source>
        <dbReference type="Proteomes" id="UP000252189"/>
    </source>
</evidence>
<evidence type="ECO:0000256" key="2">
    <source>
        <dbReference type="ARBA" id="ARBA00008130"/>
    </source>
</evidence>
<evidence type="ECO:0000256" key="4">
    <source>
        <dbReference type="ARBA" id="ARBA00022606"/>
    </source>
</evidence>
<sequence>MAAVPGVRTVGAATARSPRGHASVAGTHQFGSAMKSVRPVSRRMIPDPATWPSTVVGGPETAVLACGAGLLGTGALWIALRSVGATDERATRLYALAALIPAIALASYVAMATGVGVVAVPIGGRGPVELRWARYADWLFTTPLLLLVLGVLVDADRDALFGAVAADAFMIATGLVATLSTVPVYRYVWWAVSTLTFLLVLYFVFVVLTAEARALGTETASAFVVFRTLTGVLWTAYPVWWLLGPRGLAAVTPVVETAGFVLLDVATKAGIGLLLLRSRAVGDGTATTKSDGRPVATE</sequence>
<comment type="caution">
    <text evidence="12">The sequence shown here is derived from an EMBL/GenBank/DDBJ whole genome shotgun (WGS) entry which is preliminary data.</text>
</comment>
<evidence type="ECO:0000256" key="6">
    <source>
        <dbReference type="ARBA" id="ARBA00022925"/>
    </source>
</evidence>
<evidence type="ECO:0000256" key="8">
    <source>
        <dbReference type="ARBA" id="ARBA00022991"/>
    </source>
</evidence>
<dbReference type="Proteomes" id="UP000252189">
    <property type="component" value="Unassembled WGS sequence"/>
</dbReference>
<dbReference type="PROSITE" id="PS00950">
    <property type="entry name" value="BACTERIAL_OPSIN_1"/>
    <property type="match status" value="1"/>
</dbReference>
<feature type="transmembrane region" description="Helical" evidence="11">
    <location>
        <begin position="160"/>
        <end position="181"/>
    </location>
</feature>
<dbReference type="PRINTS" id="PR00251">
    <property type="entry name" value="BACTRLOPSIN"/>
</dbReference>
<reference evidence="12 13" key="1">
    <citation type="submission" date="2018-07" db="EMBL/GenBank/DDBJ databases">
        <title>Genome sequences of Haloplanus salinus JCM 18368T.</title>
        <authorList>
            <person name="Kim Y.B."/>
            <person name="Roh S.W."/>
        </authorList>
    </citation>
    <scope>NUCLEOTIDE SEQUENCE [LARGE SCALE GENOMIC DNA]</scope>
    <source>
        <strain evidence="12 13">JCM 18368</strain>
    </source>
</reference>
<dbReference type="InterPro" id="IPR018229">
    <property type="entry name" value="Rhodopsin_retinal_BS"/>
</dbReference>
<feature type="transmembrane region" description="Helical" evidence="11">
    <location>
        <begin position="220"/>
        <end position="237"/>
    </location>
</feature>
<proteinExistence type="inferred from homology"/>
<keyword evidence="3" id="KW-0600">Photoreceptor protein</keyword>
<comment type="similarity">
    <text evidence="2">Belongs to the archaeal/bacterial/fungal opsin family.</text>
</comment>
<evidence type="ECO:0000256" key="1">
    <source>
        <dbReference type="ARBA" id="ARBA00004141"/>
    </source>
</evidence>
<feature type="transmembrane region" description="Helical" evidence="11">
    <location>
        <begin position="61"/>
        <end position="80"/>
    </location>
</feature>
<feature type="transmembrane region" description="Helical" evidence="11">
    <location>
        <begin position="187"/>
        <end position="208"/>
    </location>
</feature>
<keyword evidence="13" id="KW-1185">Reference proteome</keyword>
<dbReference type="GO" id="GO:0016020">
    <property type="term" value="C:membrane"/>
    <property type="evidence" value="ECO:0007669"/>
    <property type="project" value="UniProtKB-SubCell"/>
</dbReference>
<dbReference type="GO" id="GO:0005216">
    <property type="term" value="F:monoatomic ion channel activity"/>
    <property type="evidence" value="ECO:0007669"/>
    <property type="project" value="InterPro"/>
</dbReference>
<dbReference type="AlphaFoldDB" id="A0A368NBE5"/>
<evidence type="ECO:0000256" key="7">
    <source>
        <dbReference type="ARBA" id="ARBA00022989"/>
    </source>
</evidence>
<keyword evidence="7 11" id="KW-1133">Transmembrane helix</keyword>
<dbReference type="GO" id="GO:0009881">
    <property type="term" value="F:photoreceptor activity"/>
    <property type="evidence" value="ECO:0007669"/>
    <property type="project" value="UniProtKB-KW"/>
</dbReference>
<evidence type="ECO:0000313" key="12">
    <source>
        <dbReference type="EMBL" id="RCU46609.1"/>
    </source>
</evidence>
<dbReference type="PANTHER" id="PTHR28286:SF2">
    <property type="entry name" value="BACTERIORHODOPSIN _OPSIN, NOPA (EUROFUNG)"/>
    <property type="match status" value="1"/>
</dbReference>
<gene>
    <name evidence="12" type="ORF">DU504_04390</name>
</gene>
<feature type="transmembrane region" description="Helical" evidence="11">
    <location>
        <begin position="257"/>
        <end position="276"/>
    </location>
</feature>
<feature type="transmembrane region" description="Helical" evidence="11">
    <location>
        <begin position="92"/>
        <end position="123"/>
    </location>
</feature>
<evidence type="ECO:0000256" key="5">
    <source>
        <dbReference type="ARBA" id="ARBA00022692"/>
    </source>
</evidence>